<evidence type="ECO:0000313" key="1">
    <source>
        <dbReference type="EMBL" id="SOY29720.1"/>
    </source>
</evidence>
<protein>
    <submittedName>
        <fullName evidence="1">Uncharacterized protein</fullName>
    </submittedName>
</protein>
<dbReference type="EMBL" id="OFSM01000011">
    <property type="protein sequence ID" value="SOY29720.1"/>
    <property type="molecule type" value="Genomic_DNA"/>
</dbReference>
<gene>
    <name evidence="1" type="ORF">AMURIS_02441</name>
</gene>
<dbReference type="OrthoDB" id="2065891at2"/>
<reference evidence="1 2" key="1">
    <citation type="submission" date="2018-01" db="EMBL/GenBank/DDBJ databases">
        <authorList>
            <person name="Gaut B.S."/>
            <person name="Morton B.R."/>
            <person name="Clegg M.T."/>
            <person name="Duvall M.R."/>
        </authorList>
    </citation>
    <scope>NUCLEOTIDE SEQUENCE [LARGE SCALE GENOMIC DNA]</scope>
    <source>
        <strain evidence="1">GP69</strain>
    </source>
</reference>
<proteinExistence type="predicted"/>
<dbReference type="AlphaFoldDB" id="A0A2K4ZGX3"/>
<dbReference type="Proteomes" id="UP000236311">
    <property type="component" value="Unassembled WGS sequence"/>
</dbReference>
<name>A0A2K4ZGX3_9FIRM</name>
<organism evidence="1 2">
    <name type="scientific">Acetatifactor muris</name>
    <dbReference type="NCBI Taxonomy" id="879566"/>
    <lineage>
        <taxon>Bacteria</taxon>
        <taxon>Bacillati</taxon>
        <taxon>Bacillota</taxon>
        <taxon>Clostridia</taxon>
        <taxon>Lachnospirales</taxon>
        <taxon>Lachnospiraceae</taxon>
        <taxon>Acetatifactor</taxon>
    </lineage>
</organism>
<accession>A0A2K4ZGX3</accession>
<sequence length="71" mass="7891">MCEICGQIPCHPRCPNAEEPDGKCTCIKCGYGIMEDDEYLETAEGPVCMECLDDMSTRELIEICGEQLQKA</sequence>
<dbReference type="RefSeq" id="WP_103239803.1">
    <property type="nucleotide sequence ID" value="NZ_JANJZD010000010.1"/>
</dbReference>
<evidence type="ECO:0000313" key="2">
    <source>
        <dbReference type="Proteomes" id="UP000236311"/>
    </source>
</evidence>
<keyword evidence="2" id="KW-1185">Reference proteome</keyword>